<dbReference type="EMBL" id="MN908687">
    <property type="protein sequence ID" value="QIG58285.1"/>
    <property type="molecule type" value="Genomic_DNA"/>
</dbReference>
<protein>
    <submittedName>
        <fullName evidence="2">DnaQ-like DNA polymerase III subunit</fullName>
    </submittedName>
</protein>
<dbReference type="KEGG" id="vg:64766615"/>
<evidence type="ECO:0000313" key="3">
    <source>
        <dbReference type="Proteomes" id="UP000503093"/>
    </source>
</evidence>
<gene>
    <name evidence="2" type="primary">134</name>
    <name evidence="2" type="ORF">SEA_SKOG_133</name>
</gene>
<dbReference type="Pfam" id="PF16473">
    <property type="entry name" value="Rv2179c-like"/>
    <property type="match status" value="1"/>
</dbReference>
<dbReference type="SUPFAM" id="SSF53098">
    <property type="entry name" value="Ribonuclease H-like"/>
    <property type="match status" value="1"/>
</dbReference>
<evidence type="ECO:0000259" key="1">
    <source>
        <dbReference type="Pfam" id="PF16473"/>
    </source>
</evidence>
<accession>A0A6G6XKA8</accession>
<name>A0A6G6XKA8_9CAUD</name>
<feature type="domain" description="3'-5' exoribonuclease Rv2179c-like" evidence="1">
    <location>
        <begin position="2"/>
        <end position="166"/>
    </location>
</feature>
<reference evidence="2 3" key="1">
    <citation type="submission" date="2020-01" db="EMBL/GenBank/DDBJ databases">
        <authorList>
            <person name="Alvaro L.E."/>
            <person name="Baker K.N."/>
            <person name="Baxter I.S."/>
            <person name="Brown M.R."/>
            <person name="Driscoll K.D."/>
            <person name="Elrubaie J.M."/>
            <person name="Feith S.L."/>
            <person name="Indihar D.F."/>
            <person name="Knoch V.T."/>
            <person name="Koirtyohann K.M."/>
            <person name="Kratz M.A."/>
            <person name="Lear A.H."/>
            <person name="Lindblom K.E."/>
            <person name="Marcus E.R."/>
            <person name="Murphy M.E."/>
            <person name="Sensor R."/>
            <person name="Sherman S.J."/>
            <person name="Swift V.R."/>
            <person name="White K.E."/>
            <person name="Wills S.J."/>
            <person name="Gatt S.M."/>
            <person name="Lohbauer S.A."/>
            <person name="Power T.R."/>
            <person name="Rosales K.A."/>
            <person name="Sisson B.M."/>
            <person name="Isern S."/>
            <person name="Michael S.F."/>
            <person name="Sunnen C.N."/>
            <person name="Garlena R.A."/>
            <person name="Russell D.A."/>
            <person name="Pope W.H."/>
            <person name="Jacobs-Sera D."/>
            <person name="Hatfull G.F."/>
        </authorList>
    </citation>
    <scope>NUCLEOTIDE SEQUENCE [LARGE SCALE GENOMIC DNA]</scope>
</reference>
<keyword evidence="3" id="KW-1185">Reference proteome</keyword>
<dbReference type="Proteomes" id="UP000503093">
    <property type="component" value="Segment"/>
</dbReference>
<dbReference type="RefSeq" id="YP_010059383.1">
    <property type="nucleotide sequence ID" value="NC_054725.1"/>
</dbReference>
<dbReference type="InterPro" id="IPR033390">
    <property type="entry name" value="Rv2179c-like"/>
</dbReference>
<organism evidence="2 3">
    <name type="scientific">Gordonia phage Skog</name>
    <dbReference type="NCBI Taxonomy" id="2704033"/>
    <lineage>
        <taxon>Viruses</taxon>
        <taxon>Duplodnaviria</taxon>
        <taxon>Heunggongvirae</taxon>
        <taxon>Uroviricota</taxon>
        <taxon>Caudoviricetes</taxon>
        <taxon>Skogvirus</taxon>
        <taxon>Skogvirus Skog</taxon>
    </lineage>
</organism>
<dbReference type="Gene3D" id="3.30.420.10">
    <property type="entry name" value="Ribonuclease H-like superfamily/Ribonuclease H"/>
    <property type="match status" value="1"/>
</dbReference>
<dbReference type="GO" id="GO:0003676">
    <property type="term" value="F:nucleic acid binding"/>
    <property type="evidence" value="ECO:0007669"/>
    <property type="project" value="InterPro"/>
</dbReference>
<sequence length="188" mass="22078">MRYWYDTEFLDDGETIALISIGIVAEDGREYYAVNQDMPVGRIAQDAWLLKNVCSSLPGDMFSSAPWDLDQTHPDVKPKRQIAREVERFLLEPGEPAELWAWYGAYDHVVLAQLWGPMKDLPWGVPMWTNDLRQEVHLHPAPYLPEQTSGHHNALEDARHLKKRWDRLQEWRGEQERLAKRLEERSKF</sequence>
<evidence type="ECO:0000313" key="2">
    <source>
        <dbReference type="EMBL" id="QIG58285.1"/>
    </source>
</evidence>
<dbReference type="InterPro" id="IPR036397">
    <property type="entry name" value="RNaseH_sf"/>
</dbReference>
<dbReference type="InterPro" id="IPR012337">
    <property type="entry name" value="RNaseH-like_sf"/>
</dbReference>
<proteinExistence type="predicted"/>
<dbReference type="GeneID" id="64766615"/>